<evidence type="ECO:0000313" key="2">
    <source>
        <dbReference type="Proteomes" id="UP001060085"/>
    </source>
</evidence>
<evidence type="ECO:0000313" key="1">
    <source>
        <dbReference type="EMBL" id="KAI5672183.1"/>
    </source>
</evidence>
<proteinExistence type="predicted"/>
<organism evidence="1 2">
    <name type="scientific">Catharanthus roseus</name>
    <name type="common">Madagascar periwinkle</name>
    <name type="synonym">Vinca rosea</name>
    <dbReference type="NCBI Taxonomy" id="4058"/>
    <lineage>
        <taxon>Eukaryota</taxon>
        <taxon>Viridiplantae</taxon>
        <taxon>Streptophyta</taxon>
        <taxon>Embryophyta</taxon>
        <taxon>Tracheophyta</taxon>
        <taxon>Spermatophyta</taxon>
        <taxon>Magnoliopsida</taxon>
        <taxon>eudicotyledons</taxon>
        <taxon>Gunneridae</taxon>
        <taxon>Pentapetalae</taxon>
        <taxon>asterids</taxon>
        <taxon>lamiids</taxon>
        <taxon>Gentianales</taxon>
        <taxon>Apocynaceae</taxon>
        <taxon>Rauvolfioideae</taxon>
        <taxon>Vinceae</taxon>
        <taxon>Catharanthinae</taxon>
        <taxon>Catharanthus</taxon>
    </lineage>
</organism>
<protein>
    <submittedName>
        <fullName evidence="1">Uncharacterized protein</fullName>
    </submittedName>
</protein>
<comment type="caution">
    <text evidence="1">The sequence shown here is derived from an EMBL/GenBank/DDBJ whole genome shotgun (WGS) entry which is preliminary data.</text>
</comment>
<dbReference type="EMBL" id="CM044703">
    <property type="protein sequence ID" value="KAI5672183.1"/>
    <property type="molecule type" value="Genomic_DNA"/>
</dbReference>
<gene>
    <name evidence="1" type="ORF">M9H77_12547</name>
</gene>
<dbReference type="Proteomes" id="UP001060085">
    <property type="component" value="Linkage Group LG03"/>
</dbReference>
<keyword evidence="2" id="KW-1185">Reference proteome</keyword>
<sequence>MPFLLPCRPFMPGSVRLVQTRARLSFPRAASESEEVASSNLRSKDMVPSSDPPSSADVNVLYQFFEKRFFPPSDWKSYLDYAEFNFQITHHYSISTHLFHKTTSQWSMNQSHHQSYWVRAREEWGPAMISGFGELTKREIKDGILVAKV</sequence>
<accession>A0ACC0BHV5</accession>
<name>A0ACC0BHV5_CATRO</name>
<reference evidence="2" key="1">
    <citation type="journal article" date="2023" name="Nat. Plants">
        <title>Single-cell RNA sequencing provides a high-resolution roadmap for understanding the multicellular compartmentation of specialized metabolism.</title>
        <authorList>
            <person name="Sun S."/>
            <person name="Shen X."/>
            <person name="Li Y."/>
            <person name="Li Y."/>
            <person name="Wang S."/>
            <person name="Li R."/>
            <person name="Zhang H."/>
            <person name="Shen G."/>
            <person name="Guo B."/>
            <person name="Wei J."/>
            <person name="Xu J."/>
            <person name="St-Pierre B."/>
            <person name="Chen S."/>
            <person name="Sun C."/>
        </authorList>
    </citation>
    <scope>NUCLEOTIDE SEQUENCE [LARGE SCALE GENOMIC DNA]</scope>
</reference>